<accession>A0ABC8JU84</accession>
<dbReference type="EMBL" id="CAKOAT010143599">
    <property type="protein sequence ID" value="CAH8340493.1"/>
    <property type="molecule type" value="Genomic_DNA"/>
</dbReference>
<gene>
    <name evidence="1" type="ORF">ERUC_LOCUS15414</name>
</gene>
<evidence type="ECO:0000313" key="2">
    <source>
        <dbReference type="Proteomes" id="UP001642260"/>
    </source>
</evidence>
<name>A0ABC8JU84_ERUVS</name>
<dbReference type="AlphaFoldDB" id="A0ABC8JU84"/>
<proteinExistence type="predicted"/>
<sequence>MAHFMDLNTLLPSISKPRETWKIVKPSGFVCRKTRDFQETDSVVQLPRRMMTGCLHSSHWNFWRKWCFLGTRKQWVLDRWSSSNSSYLQQLSNNLLSNS</sequence>
<organism evidence="1 2">
    <name type="scientific">Eruca vesicaria subsp. sativa</name>
    <name type="common">Garden rocket</name>
    <name type="synonym">Eruca sativa</name>
    <dbReference type="NCBI Taxonomy" id="29727"/>
    <lineage>
        <taxon>Eukaryota</taxon>
        <taxon>Viridiplantae</taxon>
        <taxon>Streptophyta</taxon>
        <taxon>Embryophyta</taxon>
        <taxon>Tracheophyta</taxon>
        <taxon>Spermatophyta</taxon>
        <taxon>Magnoliopsida</taxon>
        <taxon>eudicotyledons</taxon>
        <taxon>Gunneridae</taxon>
        <taxon>Pentapetalae</taxon>
        <taxon>rosids</taxon>
        <taxon>malvids</taxon>
        <taxon>Brassicales</taxon>
        <taxon>Brassicaceae</taxon>
        <taxon>Brassiceae</taxon>
        <taxon>Eruca</taxon>
    </lineage>
</organism>
<keyword evidence="2" id="KW-1185">Reference proteome</keyword>
<dbReference type="Proteomes" id="UP001642260">
    <property type="component" value="Unassembled WGS sequence"/>
</dbReference>
<comment type="caution">
    <text evidence="1">The sequence shown here is derived from an EMBL/GenBank/DDBJ whole genome shotgun (WGS) entry which is preliminary data.</text>
</comment>
<reference evidence="1 2" key="1">
    <citation type="submission" date="2022-03" db="EMBL/GenBank/DDBJ databases">
        <authorList>
            <person name="Macdonald S."/>
            <person name="Ahmed S."/>
            <person name="Newling K."/>
        </authorList>
    </citation>
    <scope>NUCLEOTIDE SEQUENCE [LARGE SCALE GENOMIC DNA]</scope>
</reference>
<protein>
    <submittedName>
        <fullName evidence="1">Uncharacterized protein</fullName>
    </submittedName>
</protein>
<evidence type="ECO:0000313" key="1">
    <source>
        <dbReference type="EMBL" id="CAH8340493.1"/>
    </source>
</evidence>